<evidence type="ECO:0000313" key="3">
    <source>
        <dbReference type="Proteomes" id="UP000230390"/>
    </source>
</evidence>
<evidence type="ECO:0000313" key="2">
    <source>
        <dbReference type="EMBL" id="PIL45509.1"/>
    </source>
</evidence>
<feature type="domain" description="CD-NTase-associated protein 12/Pycsar effector protein TIR" evidence="1">
    <location>
        <begin position="120"/>
        <end position="232"/>
    </location>
</feature>
<organism evidence="2 3">
    <name type="scientific">Massilia eurypsychrophila</name>
    <dbReference type="NCBI Taxonomy" id="1485217"/>
    <lineage>
        <taxon>Bacteria</taxon>
        <taxon>Pseudomonadati</taxon>
        <taxon>Pseudomonadota</taxon>
        <taxon>Betaproteobacteria</taxon>
        <taxon>Burkholderiales</taxon>
        <taxon>Oxalobacteraceae</taxon>
        <taxon>Telluria group</taxon>
        <taxon>Massilia</taxon>
    </lineage>
</organism>
<keyword evidence="2" id="KW-0238">DNA-binding</keyword>
<dbReference type="InterPro" id="IPR019302">
    <property type="entry name" value="CAP12/PCTIR_TIR_dom"/>
</dbReference>
<dbReference type="Pfam" id="PF10137">
    <property type="entry name" value="CAP12-PCTIR_TIR"/>
    <property type="match status" value="1"/>
</dbReference>
<dbReference type="GO" id="GO:0003677">
    <property type="term" value="F:DNA binding"/>
    <property type="evidence" value="ECO:0007669"/>
    <property type="project" value="UniProtKB-KW"/>
</dbReference>
<dbReference type="RefSeq" id="WP_099788302.1">
    <property type="nucleotide sequence ID" value="NZ_JBHLYV010000031.1"/>
</dbReference>
<sequence length="254" mass="28096">MSDLSVAMAKLSGIRKSVITSLTEMSLNSPKFRFDPAHVGQYFTQAAGMVKVLQREMPELFDDFAAFSTEPAAQTGTPPKDYFSRSQLERLVRDIDHIFELRANSPDTQPIAKQAAPLSRVFITHGRSPDWREVQAYIEKDLRLSTLELAQEISLGMTVIEKLEAGGDRCDSAVIVMTGEDIDADGQARARENVMHEIGFFQGRYGRSKVILLHEDGVSIPSNLSGVVYLPYPKGAVSASFHVLSRELKALHGL</sequence>
<gene>
    <name evidence="2" type="ORF">CR105_10130</name>
</gene>
<dbReference type="EMBL" id="PDOC01000004">
    <property type="protein sequence ID" value="PIL45509.1"/>
    <property type="molecule type" value="Genomic_DNA"/>
</dbReference>
<dbReference type="Proteomes" id="UP000230390">
    <property type="component" value="Unassembled WGS sequence"/>
</dbReference>
<keyword evidence="3" id="KW-1185">Reference proteome</keyword>
<comment type="caution">
    <text evidence="2">The sequence shown here is derived from an EMBL/GenBank/DDBJ whole genome shotgun (WGS) entry which is preliminary data.</text>
</comment>
<protein>
    <submittedName>
        <fullName evidence="2">DNA-binding protein</fullName>
    </submittedName>
</protein>
<evidence type="ECO:0000259" key="1">
    <source>
        <dbReference type="Pfam" id="PF10137"/>
    </source>
</evidence>
<dbReference type="OrthoDB" id="5497289at2"/>
<dbReference type="GO" id="GO:0050135">
    <property type="term" value="F:NADP+ nucleosidase activity"/>
    <property type="evidence" value="ECO:0007669"/>
    <property type="project" value="InterPro"/>
</dbReference>
<dbReference type="AlphaFoldDB" id="A0A2G8THT9"/>
<reference evidence="2 3" key="1">
    <citation type="submission" date="2017-10" db="EMBL/GenBank/DDBJ databases">
        <title>Massilia psychrophilum sp. nov., a novel purple-pigmented bacterium isolated from Tianshan glacier, Xinjiang Municipality, China.</title>
        <authorList>
            <person name="Wang H."/>
        </authorList>
    </citation>
    <scope>NUCLEOTIDE SEQUENCE [LARGE SCALE GENOMIC DNA]</scope>
    <source>
        <strain evidence="2 3">JCM 30074</strain>
    </source>
</reference>
<name>A0A2G8THT9_9BURK</name>
<proteinExistence type="predicted"/>
<accession>A0A2G8THT9</accession>